<comment type="caution">
    <text evidence="16">The sequence shown here is derived from an EMBL/GenBank/DDBJ whole genome shotgun (WGS) entry which is preliminary data.</text>
</comment>
<evidence type="ECO:0000256" key="12">
    <source>
        <dbReference type="ARBA" id="ARBA00023180"/>
    </source>
</evidence>
<name>A0AA88Y772_PINIB</name>
<dbReference type="InterPro" id="IPR001611">
    <property type="entry name" value="Leu-rich_rpt"/>
</dbReference>
<keyword evidence="9 13" id="KW-1133">Transmembrane helix</keyword>
<dbReference type="InterPro" id="IPR000157">
    <property type="entry name" value="TIR_dom"/>
</dbReference>
<comment type="similarity">
    <text evidence="2">Belongs to the Toll-like receptor family.</text>
</comment>
<keyword evidence="6 14" id="KW-0732">Signal</keyword>
<evidence type="ECO:0000259" key="15">
    <source>
        <dbReference type="PROSITE" id="PS50104"/>
    </source>
</evidence>
<evidence type="ECO:0000256" key="5">
    <source>
        <dbReference type="ARBA" id="ARBA00022692"/>
    </source>
</evidence>
<keyword evidence="5 13" id="KW-0812">Transmembrane</keyword>
<evidence type="ECO:0000256" key="11">
    <source>
        <dbReference type="ARBA" id="ARBA00023170"/>
    </source>
</evidence>
<protein>
    <recommendedName>
        <fullName evidence="15">TIR domain-containing protein</fullName>
    </recommendedName>
</protein>
<evidence type="ECO:0000313" key="16">
    <source>
        <dbReference type="EMBL" id="KAK3099372.1"/>
    </source>
</evidence>
<keyword evidence="3" id="KW-0399">Innate immunity</keyword>
<keyword evidence="4" id="KW-0433">Leucine-rich repeat</keyword>
<sequence>MKDMAVRILVYAFLLLHNFAQHSSASNYCCSEPRCHCIIRTQHKVIANCSSLSLTLSPNFSSNVSAVNLSENYLSRIPAQRKLPENLEILDLSANNLDSFLTEDDDFLRMPNLVSLNLSSNNILPTMENYQEDVFQNFTKLRELNVSNNTNYFVEIWKNQVLDSVWSPLISLEKLSIDAIQNVTFGESITSLTKLTNLTLAGQCGKSRLKTIKMDYFKPFPYLRSLDLSSNVYFNAVKHYYEKEYSCTLERVDSGAISILHNLEILDVSYNRLLGLCGFRNISYDLPYTNIKVFKANFLHCESGISLTLYCDDLKPFINTSLRELQMDGNHIAFGQMGLLQYIPTTLERLSLRSNRWVVDQYTHVFLQFLSGIKYVDISDLNDHQMSRTSNIYEYCYNFLADVNCQTFRGKSLGTDQTPYRQGFCTMDRSISSGKYIDIVEPVRESETVLAKPAKPYCSVDFDLRNLYVLFKRLPPFIDTLVLNNSRLGNELTWTVFRNDTLESLILSHNQFYSMLGPICNATKLKHLDLSHNRCSRISTYVFEYQPNLETLYLNDNLLGNSNLFEEENINEIFANQTNLKNLNLTSNQLLWLPTNIFWNLGKLKHLRLDNNKLSDWNFTVGHMSELEIVNLSMNSILSISIGGMDFIDQCPSDTLIIDLSNNPLQCTCSNKEFIKWMTENSEKFWKVDSYCFNCQGLGACTDLVSAHQYLRKNCSSYFSLILASSCVSLAFICFLLMAILYRYRFKFRYWYYIKLRIDSTQAHILDTRQYRYDAFISYADEDRSFVTRQMVENLEKGKDIRLCIHHRDFMPGTSIIENITNAIHRSSKVVFIMTNSFLRSDWCLYEFDAAKAESIYSFSRKGDMMLFLMREKIIVRKIPKSIKDILDHDTYIECPDGGNDEPEFWATLAQAIRD</sequence>
<dbReference type="FunFam" id="3.40.50.10140:FF:000001">
    <property type="entry name" value="Toll-like receptor 2"/>
    <property type="match status" value="1"/>
</dbReference>
<keyword evidence="12" id="KW-0325">Glycoprotein</keyword>
<evidence type="ECO:0000256" key="6">
    <source>
        <dbReference type="ARBA" id="ARBA00022729"/>
    </source>
</evidence>
<reference evidence="16" key="1">
    <citation type="submission" date="2019-08" db="EMBL/GenBank/DDBJ databases">
        <title>The improved chromosome-level genome for the pearl oyster Pinctada fucata martensii using PacBio sequencing and Hi-C.</title>
        <authorList>
            <person name="Zheng Z."/>
        </authorList>
    </citation>
    <scope>NUCLEOTIDE SEQUENCE</scope>
    <source>
        <strain evidence="16">ZZ-2019</strain>
        <tissue evidence="16">Adductor muscle</tissue>
    </source>
</reference>
<keyword evidence="11" id="KW-0675">Receptor</keyword>
<dbReference type="Pfam" id="PF01582">
    <property type="entry name" value="TIR"/>
    <property type="match status" value="1"/>
</dbReference>
<dbReference type="AlphaFoldDB" id="A0AA88Y772"/>
<evidence type="ECO:0000256" key="14">
    <source>
        <dbReference type="SAM" id="SignalP"/>
    </source>
</evidence>
<evidence type="ECO:0000256" key="1">
    <source>
        <dbReference type="ARBA" id="ARBA00004479"/>
    </source>
</evidence>
<keyword evidence="10 13" id="KW-0472">Membrane</keyword>
<dbReference type="Gene3D" id="3.80.10.10">
    <property type="entry name" value="Ribonuclease Inhibitor"/>
    <property type="match status" value="3"/>
</dbReference>
<dbReference type="InterPro" id="IPR035897">
    <property type="entry name" value="Toll_tir_struct_dom_sf"/>
</dbReference>
<dbReference type="EMBL" id="VSWD01000006">
    <property type="protein sequence ID" value="KAK3099372.1"/>
    <property type="molecule type" value="Genomic_DNA"/>
</dbReference>
<evidence type="ECO:0000256" key="9">
    <source>
        <dbReference type="ARBA" id="ARBA00022989"/>
    </source>
</evidence>
<dbReference type="InterPro" id="IPR032675">
    <property type="entry name" value="LRR_dom_sf"/>
</dbReference>
<feature type="chain" id="PRO_5041721351" description="TIR domain-containing protein" evidence="14">
    <location>
        <begin position="26"/>
        <end position="915"/>
    </location>
</feature>
<dbReference type="PROSITE" id="PS50104">
    <property type="entry name" value="TIR"/>
    <property type="match status" value="1"/>
</dbReference>
<dbReference type="SMART" id="SM00255">
    <property type="entry name" value="TIR"/>
    <property type="match status" value="1"/>
</dbReference>
<dbReference type="GO" id="GO:0038023">
    <property type="term" value="F:signaling receptor activity"/>
    <property type="evidence" value="ECO:0007669"/>
    <property type="project" value="TreeGrafter"/>
</dbReference>
<dbReference type="GO" id="GO:0045087">
    <property type="term" value="P:innate immune response"/>
    <property type="evidence" value="ECO:0007669"/>
    <property type="project" value="UniProtKB-KW"/>
</dbReference>
<keyword evidence="8" id="KW-0391">Immunity</keyword>
<evidence type="ECO:0000256" key="3">
    <source>
        <dbReference type="ARBA" id="ARBA00022588"/>
    </source>
</evidence>
<accession>A0AA88Y772</accession>
<dbReference type="PRINTS" id="PR01537">
    <property type="entry name" value="INTRLKN1R1F"/>
</dbReference>
<dbReference type="SUPFAM" id="SSF52200">
    <property type="entry name" value="Toll/Interleukin receptor TIR domain"/>
    <property type="match status" value="1"/>
</dbReference>
<dbReference type="InterPro" id="IPR003591">
    <property type="entry name" value="Leu-rich_rpt_typical-subtyp"/>
</dbReference>
<dbReference type="PROSITE" id="PS51450">
    <property type="entry name" value="LRR"/>
    <property type="match status" value="1"/>
</dbReference>
<dbReference type="PANTHER" id="PTHR24365:SF541">
    <property type="entry name" value="PROTEIN TOLL-RELATED"/>
    <property type="match status" value="1"/>
</dbReference>
<dbReference type="GO" id="GO:0005886">
    <property type="term" value="C:plasma membrane"/>
    <property type="evidence" value="ECO:0007669"/>
    <property type="project" value="TreeGrafter"/>
</dbReference>
<comment type="subcellular location">
    <subcellularLocation>
        <location evidence="1">Membrane</location>
        <topology evidence="1">Single-pass type I membrane protein</topology>
    </subcellularLocation>
</comment>
<evidence type="ECO:0000256" key="13">
    <source>
        <dbReference type="SAM" id="Phobius"/>
    </source>
</evidence>
<evidence type="ECO:0000256" key="4">
    <source>
        <dbReference type="ARBA" id="ARBA00022614"/>
    </source>
</evidence>
<organism evidence="16 17">
    <name type="scientific">Pinctada imbricata</name>
    <name type="common">Atlantic pearl-oyster</name>
    <name type="synonym">Pinctada martensii</name>
    <dbReference type="NCBI Taxonomy" id="66713"/>
    <lineage>
        <taxon>Eukaryota</taxon>
        <taxon>Metazoa</taxon>
        <taxon>Spiralia</taxon>
        <taxon>Lophotrochozoa</taxon>
        <taxon>Mollusca</taxon>
        <taxon>Bivalvia</taxon>
        <taxon>Autobranchia</taxon>
        <taxon>Pteriomorphia</taxon>
        <taxon>Pterioida</taxon>
        <taxon>Pterioidea</taxon>
        <taxon>Pteriidae</taxon>
        <taxon>Pinctada</taxon>
    </lineage>
</organism>
<keyword evidence="7" id="KW-0677">Repeat</keyword>
<dbReference type="SUPFAM" id="SSF52058">
    <property type="entry name" value="L domain-like"/>
    <property type="match status" value="2"/>
</dbReference>
<gene>
    <name evidence="16" type="ORF">FSP39_003486</name>
</gene>
<evidence type="ECO:0000313" key="17">
    <source>
        <dbReference type="Proteomes" id="UP001186944"/>
    </source>
</evidence>
<dbReference type="GO" id="GO:0007165">
    <property type="term" value="P:signal transduction"/>
    <property type="evidence" value="ECO:0007669"/>
    <property type="project" value="InterPro"/>
</dbReference>
<evidence type="ECO:0000256" key="10">
    <source>
        <dbReference type="ARBA" id="ARBA00023136"/>
    </source>
</evidence>
<dbReference type="PANTHER" id="PTHR24365">
    <property type="entry name" value="TOLL-LIKE RECEPTOR"/>
    <property type="match status" value="1"/>
</dbReference>
<dbReference type="Gene3D" id="3.40.50.10140">
    <property type="entry name" value="Toll/interleukin-1 receptor homology (TIR) domain"/>
    <property type="match status" value="1"/>
</dbReference>
<evidence type="ECO:0000256" key="2">
    <source>
        <dbReference type="ARBA" id="ARBA00009634"/>
    </source>
</evidence>
<dbReference type="Proteomes" id="UP001186944">
    <property type="component" value="Unassembled WGS sequence"/>
</dbReference>
<feature type="domain" description="TIR" evidence="15">
    <location>
        <begin position="771"/>
        <end position="913"/>
    </location>
</feature>
<proteinExistence type="inferred from homology"/>
<feature type="signal peptide" evidence="14">
    <location>
        <begin position="1"/>
        <end position="25"/>
    </location>
</feature>
<keyword evidence="17" id="KW-1185">Reference proteome</keyword>
<evidence type="ECO:0000256" key="7">
    <source>
        <dbReference type="ARBA" id="ARBA00022737"/>
    </source>
</evidence>
<evidence type="ECO:0000256" key="8">
    <source>
        <dbReference type="ARBA" id="ARBA00022859"/>
    </source>
</evidence>
<dbReference type="Pfam" id="PF13855">
    <property type="entry name" value="LRR_8"/>
    <property type="match status" value="1"/>
</dbReference>
<feature type="transmembrane region" description="Helical" evidence="13">
    <location>
        <begin position="718"/>
        <end position="742"/>
    </location>
</feature>
<dbReference type="SMART" id="SM00369">
    <property type="entry name" value="LRR_TYP"/>
    <property type="match status" value="5"/>
</dbReference>